<evidence type="ECO:0000256" key="1">
    <source>
        <dbReference type="SAM" id="MobiDB-lite"/>
    </source>
</evidence>
<organism evidence="3 4">
    <name type="scientific">Qipengyuania profundimaris</name>
    <dbReference type="NCBI Taxonomy" id="3067652"/>
    <lineage>
        <taxon>Bacteria</taxon>
        <taxon>Pseudomonadati</taxon>
        <taxon>Pseudomonadota</taxon>
        <taxon>Alphaproteobacteria</taxon>
        <taxon>Sphingomonadales</taxon>
        <taxon>Erythrobacteraceae</taxon>
        <taxon>Qipengyuania</taxon>
    </lineage>
</organism>
<name>A0ABT9HPD8_9SPHN</name>
<accession>A0ABT9HPD8</accession>
<evidence type="ECO:0000256" key="2">
    <source>
        <dbReference type="SAM" id="SignalP"/>
    </source>
</evidence>
<dbReference type="EMBL" id="JAVAIM010000001">
    <property type="protein sequence ID" value="MDP4574992.1"/>
    <property type="molecule type" value="Genomic_DNA"/>
</dbReference>
<feature type="compositionally biased region" description="Low complexity" evidence="1">
    <location>
        <begin position="29"/>
        <end position="39"/>
    </location>
</feature>
<feature type="chain" id="PRO_5046627826" description="Lipoprotein" evidence="2">
    <location>
        <begin position="21"/>
        <end position="191"/>
    </location>
</feature>
<proteinExistence type="predicted"/>
<evidence type="ECO:0000313" key="3">
    <source>
        <dbReference type="EMBL" id="MDP4574992.1"/>
    </source>
</evidence>
<keyword evidence="2" id="KW-0732">Signal</keyword>
<evidence type="ECO:0000313" key="4">
    <source>
        <dbReference type="Proteomes" id="UP001240639"/>
    </source>
</evidence>
<reference evidence="3 4" key="1">
    <citation type="submission" date="2023-08" db="EMBL/GenBank/DDBJ databases">
        <title>genomic of G39.</title>
        <authorList>
            <person name="Wang Y."/>
        </authorList>
    </citation>
    <scope>NUCLEOTIDE SEQUENCE [LARGE SCALE GENOMIC DNA]</scope>
    <source>
        <strain evidence="3 4">G39</strain>
    </source>
</reference>
<feature type="compositionally biased region" description="Pro residues" evidence="1">
    <location>
        <begin position="40"/>
        <end position="55"/>
    </location>
</feature>
<gene>
    <name evidence="3" type="ORF">Q9K02_07555</name>
</gene>
<feature type="region of interest" description="Disordered" evidence="1">
    <location>
        <begin position="27"/>
        <end position="55"/>
    </location>
</feature>
<keyword evidence="4" id="KW-1185">Reference proteome</keyword>
<dbReference type="RefSeq" id="WP_305932343.1">
    <property type="nucleotide sequence ID" value="NZ_JAVAIM010000001.1"/>
</dbReference>
<feature type="signal peptide" evidence="2">
    <location>
        <begin position="1"/>
        <end position="20"/>
    </location>
</feature>
<sequence>MKPIYAHAAGALALSFTIAACVPAPDSTPAPEQVATATPPATPTPSAAPLPPPPVEANWIDRPQTAGTWRFSGSQAAFVERDSQGGPVAPSTPLFIMECNGNAVRLSTQMPRQGARAMAIRTETASRTLPLSPVSGSAEPAFAFTDLQPRDPLLDAMALTRGRFAVEVQGAPSLYLPAWAEVTRVIEDCRR</sequence>
<evidence type="ECO:0008006" key="5">
    <source>
        <dbReference type="Google" id="ProtNLM"/>
    </source>
</evidence>
<comment type="caution">
    <text evidence="3">The sequence shown here is derived from an EMBL/GenBank/DDBJ whole genome shotgun (WGS) entry which is preliminary data.</text>
</comment>
<dbReference type="PROSITE" id="PS51257">
    <property type="entry name" value="PROKAR_LIPOPROTEIN"/>
    <property type="match status" value="1"/>
</dbReference>
<dbReference type="Proteomes" id="UP001240639">
    <property type="component" value="Unassembled WGS sequence"/>
</dbReference>
<protein>
    <recommendedName>
        <fullName evidence="5">Lipoprotein</fullName>
    </recommendedName>
</protein>